<evidence type="ECO:0000313" key="4">
    <source>
        <dbReference type="Proteomes" id="UP001057134"/>
    </source>
</evidence>
<dbReference type="EC" id="1.-.-.-" evidence="3"/>
<reference evidence="3" key="1">
    <citation type="submission" date="2018-02" db="EMBL/GenBank/DDBJ databases">
        <authorList>
            <person name="Kim S.-K."/>
            <person name="Jung H.-I."/>
            <person name="Lee S.-W."/>
        </authorList>
    </citation>
    <scope>NUCLEOTIDE SEQUENCE</scope>
    <source>
        <strain evidence="3">SK3146</strain>
    </source>
</reference>
<organism evidence="3 4">
    <name type="scientific">Paenibacillus konkukensis</name>
    <dbReference type="NCBI Taxonomy" id="2020716"/>
    <lineage>
        <taxon>Bacteria</taxon>
        <taxon>Bacillati</taxon>
        <taxon>Bacillota</taxon>
        <taxon>Bacilli</taxon>
        <taxon>Bacillales</taxon>
        <taxon>Paenibacillaceae</taxon>
        <taxon>Paenibacillus</taxon>
    </lineage>
</organism>
<dbReference type="SUPFAM" id="SSF51735">
    <property type="entry name" value="NAD(P)-binding Rossmann-fold domains"/>
    <property type="match status" value="1"/>
</dbReference>
<comment type="similarity">
    <text evidence="1">Belongs to the short-chain dehydrogenases/reductases (SDR) family.</text>
</comment>
<gene>
    <name evidence="3" type="primary">ydaD_1</name>
    <name evidence="3" type="ORF">SK3146_01786</name>
</gene>
<sequence>MNSYPVYPYYSKEMVCEEQPISFPAQHQNQQPGLEYLMNPKPIFDNPSYIGSGKLKGKTAIITGGDSGIGRAAAVAFAKEGAQVAIAFLYEVPDAEETKRHIEKLGGKCLTIQADLRHKAQCARVVQETLQAYGQLDVLVNNIGVQFPQPSLLDITEEQLLHTFQTNIFSYFFMAQAALPHLKAGSSIINTASITAYRGSKELIDYSSTKGAIVSFTRSLSMSLVSQGIRVNAVAPGPIWTPLIVSSYSAKEVSTFGTDTPMKRAGQPFELAPAYVYLASDDSRYVTGETMHVNGGDFITS</sequence>
<protein>
    <submittedName>
        <fullName evidence="3">General stress protein 39</fullName>
        <ecNumber evidence="3">1.-.-.-</ecNumber>
    </submittedName>
</protein>
<keyword evidence="2 3" id="KW-0560">Oxidoreductase</keyword>
<dbReference type="PRINTS" id="PR00081">
    <property type="entry name" value="GDHRDH"/>
</dbReference>
<dbReference type="EMBL" id="CP027059">
    <property type="protein sequence ID" value="UQZ82628.1"/>
    <property type="molecule type" value="Genomic_DNA"/>
</dbReference>
<dbReference type="NCBIfam" id="NF005214">
    <property type="entry name" value="PRK06701.1"/>
    <property type="match status" value="1"/>
</dbReference>
<dbReference type="InterPro" id="IPR020904">
    <property type="entry name" value="Sc_DH/Rdtase_CS"/>
</dbReference>
<dbReference type="Proteomes" id="UP001057134">
    <property type="component" value="Chromosome"/>
</dbReference>
<dbReference type="PRINTS" id="PR00080">
    <property type="entry name" value="SDRFAMILY"/>
</dbReference>
<dbReference type="Gene3D" id="3.40.50.720">
    <property type="entry name" value="NAD(P)-binding Rossmann-like Domain"/>
    <property type="match status" value="1"/>
</dbReference>
<evidence type="ECO:0000256" key="1">
    <source>
        <dbReference type="ARBA" id="ARBA00006484"/>
    </source>
</evidence>
<evidence type="ECO:0000313" key="3">
    <source>
        <dbReference type="EMBL" id="UQZ82628.1"/>
    </source>
</evidence>
<dbReference type="RefSeq" id="WP_249864744.1">
    <property type="nucleotide sequence ID" value="NZ_CP027059.1"/>
</dbReference>
<evidence type="ECO:0000256" key="2">
    <source>
        <dbReference type="ARBA" id="ARBA00023002"/>
    </source>
</evidence>
<dbReference type="NCBIfam" id="NF005559">
    <property type="entry name" value="PRK07231.1"/>
    <property type="match status" value="1"/>
</dbReference>
<proteinExistence type="inferred from homology"/>
<dbReference type="GO" id="GO:0016491">
    <property type="term" value="F:oxidoreductase activity"/>
    <property type="evidence" value="ECO:0007669"/>
    <property type="project" value="UniProtKB-KW"/>
</dbReference>
<name>A0ABY4RKH5_9BACL</name>
<keyword evidence="4" id="KW-1185">Reference proteome</keyword>
<reference evidence="3" key="2">
    <citation type="journal article" date="2021" name="J Anim Sci Technol">
        <title>Complete genome sequence of Paenibacillus konkukensis sp. nov. SK3146 as a potential probiotic strain.</title>
        <authorList>
            <person name="Jung H.I."/>
            <person name="Park S."/>
            <person name="Niu K.M."/>
            <person name="Lee S.W."/>
            <person name="Kothari D."/>
            <person name="Yi K.J."/>
            <person name="Kim S.K."/>
        </authorList>
    </citation>
    <scope>NUCLEOTIDE SEQUENCE</scope>
    <source>
        <strain evidence="3">SK3146</strain>
    </source>
</reference>
<dbReference type="PROSITE" id="PS00061">
    <property type="entry name" value="ADH_SHORT"/>
    <property type="match status" value="1"/>
</dbReference>
<dbReference type="PANTHER" id="PTHR48107:SF16">
    <property type="entry name" value="NADPH-DEPENDENT ALDEHYDE REDUCTASE 1, CHLOROPLASTIC"/>
    <property type="match status" value="1"/>
</dbReference>
<dbReference type="CDD" id="cd05355">
    <property type="entry name" value="SDR_c1"/>
    <property type="match status" value="1"/>
</dbReference>
<dbReference type="InterPro" id="IPR036291">
    <property type="entry name" value="NAD(P)-bd_dom_sf"/>
</dbReference>
<dbReference type="InterPro" id="IPR002347">
    <property type="entry name" value="SDR_fam"/>
</dbReference>
<accession>A0ABY4RKH5</accession>
<dbReference type="PANTHER" id="PTHR48107">
    <property type="entry name" value="NADPH-DEPENDENT ALDEHYDE REDUCTASE-LIKE PROTEIN, CHLOROPLASTIC-RELATED"/>
    <property type="match status" value="1"/>
</dbReference>
<dbReference type="Pfam" id="PF13561">
    <property type="entry name" value="adh_short_C2"/>
    <property type="match status" value="1"/>
</dbReference>